<reference evidence="2" key="1">
    <citation type="journal article" date="2015" name="Nature">
        <title>Complex archaea that bridge the gap between prokaryotes and eukaryotes.</title>
        <authorList>
            <person name="Spang A."/>
            <person name="Saw J.H."/>
            <person name="Jorgensen S.L."/>
            <person name="Zaremba-Niedzwiedzka K."/>
            <person name="Martijn J."/>
            <person name="Lind A.E."/>
            <person name="van Eijk R."/>
            <person name="Schleper C."/>
            <person name="Guy L."/>
            <person name="Ettema T.J."/>
        </authorList>
    </citation>
    <scope>NUCLEOTIDE SEQUENCE</scope>
</reference>
<accession>A0A0F9S7G6</accession>
<organism evidence="2">
    <name type="scientific">marine sediment metagenome</name>
    <dbReference type="NCBI Taxonomy" id="412755"/>
    <lineage>
        <taxon>unclassified sequences</taxon>
        <taxon>metagenomes</taxon>
        <taxon>ecological metagenomes</taxon>
    </lineage>
</organism>
<dbReference type="Gene3D" id="3.10.450.40">
    <property type="match status" value="1"/>
</dbReference>
<name>A0A0F9S7G6_9ZZZZ</name>
<evidence type="ECO:0000313" key="2">
    <source>
        <dbReference type="EMBL" id="KKN58212.1"/>
    </source>
</evidence>
<dbReference type="Pfam" id="PF04965">
    <property type="entry name" value="GPW_gp25"/>
    <property type="match status" value="1"/>
</dbReference>
<comment type="caution">
    <text evidence="2">The sequence shown here is derived from an EMBL/GenBank/DDBJ whole genome shotgun (WGS) entry which is preliminary data.</text>
</comment>
<dbReference type="EMBL" id="LAZR01000771">
    <property type="protein sequence ID" value="KKN58212.1"/>
    <property type="molecule type" value="Genomic_DNA"/>
</dbReference>
<feature type="domain" description="IraD/Gp25-like" evidence="1">
    <location>
        <begin position="32"/>
        <end position="96"/>
    </location>
</feature>
<proteinExistence type="predicted"/>
<gene>
    <name evidence="2" type="ORF">LCGC14_0554320</name>
</gene>
<dbReference type="InterPro" id="IPR007048">
    <property type="entry name" value="IraD/Gp25-like"/>
</dbReference>
<protein>
    <recommendedName>
        <fullName evidence="1">IraD/Gp25-like domain-containing protein</fullName>
    </recommendedName>
</protein>
<sequence length="143" mass="16742">MARQLTTTQRLFRGFSSIDQIKPGTEITDIDLVKRDLLNHFFTMRGERVMRPEFGSIIWNLLFEPFNGTTREAIIADVQSIIAQEPRVELDKLDILEFEHGIRLNIAVFYVPFKAFGTFEIEFDRRNRIQHGTQSRLQIAEEI</sequence>
<dbReference type="AlphaFoldDB" id="A0A0F9S7G6"/>
<dbReference type="SUPFAM" id="SSF160719">
    <property type="entry name" value="gpW/gp25-like"/>
    <property type="match status" value="1"/>
</dbReference>
<evidence type="ECO:0000259" key="1">
    <source>
        <dbReference type="Pfam" id="PF04965"/>
    </source>
</evidence>